<dbReference type="InterPro" id="IPR036938">
    <property type="entry name" value="PAP2/HPO_sf"/>
</dbReference>
<feature type="chain" id="PRO_5040929055" evidence="1">
    <location>
        <begin position="21"/>
        <end position="441"/>
    </location>
</feature>
<comment type="caution">
    <text evidence="2">The sequence shown here is derived from an EMBL/GenBank/DDBJ whole genome shotgun (WGS) entry which is preliminary data.</text>
</comment>
<dbReference type="Proteomes" id="UP001139450">
    <property type="component" value="Unassembled WGS sequence"/>
</dbReference>
<dbReference type="CDD" id="cd03398">
    <property type="entry name" value="PAP2_haloperoxidase"/>
    <property type="match status" value="1"/>
</dbReference>
<dbReference type="InterPro" id="IPR052559">
    <property type="entry name" value="V-haloperoxidase"/>
</dbReference>
<keyword evidence="1" id="KW-0732">Signal</keyword>
<dbReference type="PANTHER" id="PTHR34599">
    <property type="entry name" value="PEROXIDASE-RELATED"/>
    <property type="match status" value="1"/>
</dbReference>
<evidence type="ECO:0000256" key="1">
    <source>
        <dbReference type="SAM" id="SignalP"/>
    </source>
</evidence>
<organism evidence="2 3">
    <name type="scientific">Mucilaginibacter straminoryzae</name>
    <dbReference type="NCBI Taxonomy" id="2932774"/>
    <lineage>
        <taxon>Bacteria</taxon>
        <taxon>Pseudomonadati</taxon>
        <taxon>Bacteroidota</taxon>
        <taxon>Sphingobacteriia</taxon>
        <taxon>Sphingobacteriales</taxon>
        <taxon>Sphingobacteriaceae</taxon>
        <taxon>Mucilaginibacter</taxon>
    </lineage>
</organism>
<keyword evidence="3" id="KW-1185">Reference proteome</keyword>
<name>A0A9X1X0D5_9SPHI</name>
<dbReference type="SUPFAM" id="SSF48317">
    <property type="entry name" value="Acid phosphatase/Vanadium-dependent haloperoxidase"/>
    <property type="match status" value="1"/>
</dbReference>
<dbReference type="PROSITE" id="PS51257">
    <property type="entry name" value="PROKAR_LIPOPROTEIN"/>
    <property type="match status" value="1"/>
</dbReference>
<evidence type="ECO:0000313" key="2">
    <source>
        <dbReference type="EMBL" id="MCJ8208733.1"/>
    </source>
</evidence>
<accession>A0A9X1X0D5</accession>
<reference evidence="2" key="1">
    <citation type="submission" date="2022-04" db="EMBL/GenBank/DDBJ databases">
        <title>Mucilaginibacter sp. RS28 isolated from freshwater.</title>
        <authorList>
            <person name="Ko S.-R."/>
        </authorList>
    </citation>
    <scope>NUCLEOTIDE SEQUENCE</scope>
    <source>
        <strain evidence="2">RS28</strain>
    </source>
</reference>
<dbReference type="Gene3D" id="1.10.606.20">
    <property type="match status" value="1"/>
</dbReference>
<sequence>MNRLLYAAAALLLLFTSCKKNDYKTILHDPQLYSNTVHELNAVVMGNNFSPVVATRNYVYASIAGYEIIAAGYPKQYRSLAGQLNQLKEVPKPAKDKDIDFEFASILAYCEVGQAVTFPEGSMKLYVDSLTKVATEHGMPEETLTATKDYASAVAKAIIKWSKGDNYLKTRSASKFTVTEEEGRWIPTPPMYSPAVEPHWSEIRTLVLDSASQFRVPPPPKFDIKNKNSKYYQEVMYIKNTTEHLTPEQKHIAEFWDDNPGKMNVSGHVMFITKKFSPPGHWMSVTGIAAKKTHADFNKTVYAYAKTAIALFDAFIQCWDAKYTYNTARPESVINKYLDINWRPFLQTPPFPEYTCGHSTISSAAAEALTDVFGDNVAYTDTSELEFGIKSRSFPSFRAAALENNWARFYGGLHFHNSCQVAHAYGQKVGQLVVNRLKMKL</sequence>
<gene>
    <name evidence="2" type="ORF">MUY27_03375</name>
</gene>
<proteinExistence type="predicted"/>
<dbReference type="PANTHER" id="PTHR34599:SF2">
    <property type="entry name" value="TRAF-TYPE DOMAIN-CONTAINING PROTEIN"/>
    <property type="match status" value="1"/>
</dbReference>
<dbReference type="EMBL" id="JALJEJ010000001">
    <property type="protein sequence ID" value="MCJ8208733.1"/>
    <property type="molecule type" value="Genomic_DNA"/>
</dbReference>
<dbReference type="AlphaFoldDB" id="A0A9X1X0D5"/>
<evidence type="ECO:0000313" key="3">
    <source>
        <dbReference type="Proteomes" id="UP001139450"/>
    </source>
</evidence>
<dbReference type="RefSeq" id="WP_245128561.1">
    <property type="nucleotide sequence ID" value="NZ_JALJEJ010000001.1"/>
</dbReference>
<protein>
    <submittedName>
        <fullName evidence="2">Vanadium-dependent haloperoxidase</fullName>
    </submittedName>
</protein>
<feature type="signal peptide" evidence="1">
    <location>
        <begin position="1"/>
        <end position="20"/>
    </location>
</feature>